<proteinExistence type="predicted"/>
<organism evidence="2">
    <name type="scientific">Thermodesulfovibrio aggregans</name>
    <dbReference type="NCBI Taxonomy" id="86166"/>
    <lineage>
        <taxon>Bacteria</taxon>
        <taxon>Pseudomonadati</taxon>
        <taxon>Nitrospirota</taxon>
        <taxon>Thermodesulfovibrionia</taxon>
        <taxon>Thermodesulfovibrionales</taxon>
        <taxon>Thermodesulfovibrionaceae</taxon>
        <taxon>Thermodesulfovibrio</taxon>
    </lineage>
</organism>
<evidence type="ECO:0000313" key="2">
    <source>
        <dbReference type="EMBL" id="HGH00201.1"/>
    </source>
</evidence>
<sequence length="204" mass="23523">MTIILKALFIVLLYLTVCYSQEDALSILENAYKNINDVSGSFTQTSYIKDLNQTKQFKGRFYIKRDKIRWQYSGKFNQVIYLDKEALTVYDKTKKQAIQSEFKAETYGQLPLALLSRMADLAKDFEVNLKSSDTLILIPKSRMGNIKTVEVVVQNSDFPVRSIKVIDGAGNRIKIDFYNVRINEGLSEAFFKFVPQHDDTVLKY</sequence>
<keyword evidence="2" id="KW-0449">Lipoprotein</keyword>
<dbReference type="PANTHER" id="PTHR35869">
    <property type="entry name" value="OUTER-MEMBRANE LIPOPROTEIN CARRIER PROTEIN"/>
    <property type="match status" value="1"/>
</dbReference>
<dbReference type="SUPFAM" id="SSF89392">
    <property type="entry name" value="Prokaryotic lipoproteins and lipoprotein localization factors"/>
    <property type="match status" value="1"/>
</dbReference>
<gene>
    <name evidence="2" type="ORF">ENV75_07140</name>
</gene>
<dbReference type="AlphaFoldDB" id="A0A7C4AKB5"/>
<dbReference type="InterPro" id="IPR029046">
    <property type="entry name" value="LolA/LolB/LppX"/>
</dbReference>
<dbReference type="InterPro" id="IPR004564">
    <property type="entry name" value="OM_lipoprot_carrier_LolA-like"/>
</dbReference>
<dbReference type="EMBL" id="DTHO01000075">
    <property type="protein sequence ID" value="HGH00201.1"/>
    <property type="molecule type" value="Genomic_DNA"/>
</dbReference>
<dbReference type="CDD" id="cd16325">
    <property type="entry name" value="LolA"/>
    <property type="match status" value="1"/>
</dbReference>
<name>A0A7C4AKB5_9BACT</name>
<keyword evidence="1" id="KW-0732">Signal</keyword>
<dbReference type="Gene3D" id="2.50.20.10">
    <property type="entry name" value="Lipoprotein localisation LolA/LolB/LppX"/>
    <property type="match status" value="1"/>
</dbReference>
<evidence type="ECO:0000256" key="1">
    <source>
        <dbReference type="ARBA" id="ARBA00022729"/>
    </source>
</evidence>
<accession>A0A7C4AKB5</accession>
<dbReference type="Pfam" id="PF03548">
    <property type="entry name" value="LolA"/>
    <property type="match status" value="1"/>
</dbReference>
<comment type="caution">
    <text evidence="2">The sequence shown here is derived from an EMBL/GenBank/DDBJ whole genome shotgun (WGS) entry which is preliminary data.</text>
</comment>
<protein>
    <submittedName>
        <fullName evidence="2">Outer membrane lipoprotein carrier protein LolA</fullName>
    </submittedName>
</protein>
<reference evidence="2" key="1">
    <citation type="journal article" date="2020" name="mSystems">
        <title>Genome- and Community-Level Interaction Insights into Carbon Utilization and Element Cycling Functions of Hydrothermarchaeota in Hydrothermal Sediment.</title>
        <authorList>
            <person name="Zhou Z."/>
            <person name="Liu Y."/>
            <person name="Xu W."/>
            <person name="Pan J."/>
            <person name="Luo Z.H."/>
            <person name="Li M."/>
        </authorList>
    </citation>
    <scope>NUCLEOTIDE SEQUENCE [LARGE SCALE GENOMIC DNA]</scope>
    <source>
        <strain evidence="2">SpSt-788</strain>
    </source>
</reference>
<dbReference type="PANTHER" id="PTHR35869:SF1">
    <property type="entry name" value="OUTER-MEMBRANE LIPOPROTEIN CARRIER PROTEIN"/>
    <property type="match status" value="1"/>
</dbReference>